<accession>A0A2Z2NRT4</accession>
<dbReference type="PROSITE" id="PS51296">
    <property type="entry name" value="RIESKE"/>
    <property type="match status" value="1"/>
</dbReference>
<dbReference type="Pfam" id="PF00355">
    <property type="entry name" value="Rieske"/>
    <property type="match status" value="1"/>
</dbReference>
<keyword evidence="4" id="KW-0411">Iron-sulfur</keyword>
<dbReference type="Gene3D" id="2.102.10.10">
    <property type="entry name" value="Rieske [2Fe-2S] iron-sulphur domain"/>
    <property type="match status" value="1"/>
</dbReference>
<evidence type="ECO:0000256" key="2">
    <source>
        <dbReference type="ARBA" id="ARBA00022723"/>
    </source>
</evidence>
<dbReference type="InterPro" id="IPR017941">
    <property type="entry name" value="Rieske_2Fe-2S"/>
</dbReference>
<dbReference type="EMBL" id="CP018632">
    <property type="protein sequence ID" value="ASJ74083.1"/>
    <property type="molecule type" value="Genomic_DNA"/>
</dbReference>
<gene>
    <name evidence="6" type="ORF">IMCC3135_20025</name>
</gene>
<evidence type="ECO:0000313" key="7">
    <source>
        <dbReference type="Proteomes" id="UP000250079"/>
    </source>
</evidence>
<keyword evidence="3" id="KW-0408">Iron</keyword>
<keyword evidence="2" id="KW-0479">Metal-binding</keyword>
<dbReference type="SUPFAM" id="SSF50022">
    <property type="entry name" value="ISP domain"/>
    <property type="match status" value="1"/>
</dbReference>
<dbReference type="CDD" id="cd03467">
    <property type="entry name" value="Rieske"/>
    <property type="match status" value="1"/>
</dbReference>
<reference evidence="6 7" key="1">
    <citation type="submission" date="2016-12" db="EMBL/GenBank/DDBJ databases">
        <authorList>
            <person name="Song W.-J."/>
            <person name="Kurnit D.M."/>
        </authorList>
    </citation>
    <scope>NUCLEOTIDE SEQUENCE [LARGE SCALE GENOMIC DNA]</scope>
    <source>
        <strain evidence="6 7">IMCC3135</strain>
    </source>
</reference>
<dbReference type="Proteomes" id="UP000250079">
    <property type="component" value="Chromosome"/>
</dbReference>
<organism evidence="6 7">
    <name type="scientific">Granulosicoccus antarcticus IMCC3135</name>
    <dbReference type="NCBI Taxonomy" id="1192854"/>
    <lineage>
        <taxon>Bacteria</taxon>
        <taxon>Pseudomonadati</taxon>
        <taxon>Pseudomonadota</taxon>
        <taxon>Gammaproteobacteria</taxon>
        <taxon>Chromatiales</taxon>
        <taxon>Granulosicoccaceae</taxon>
        <taxon>Granulosicoccus</taxon>
    </lineage>
</organism>
<name>A0A2Z2NRT4_9GAMM</name>
<dbReference type="GO" id="GO:0046872">
    <property type="term" value="F:metal ion binding"/>
    <property type="evidence" value="ECO:0007669"/>
    <property type="project" value="UniProtKB-KW"/>
</dbReference>
<dbReference type="InterPro" id="IPR036922">
    <property type="entry name" value="Rieske_2Fe-2S_sf"/>
</dbReference>
<evidence type="ECO:0000259" key="5">
    <source>
        <dbReference type="PROSITE" id="PS51296"/>
    </source>
</evidence>
<evidence type="ECO:0000256" key="4">
    <source>
        <dbReference type="ARBA" id="ARBA00023014"/>
    </source>
</evidence>
<dbReference type="GO" id="GO:0051537">
    <property type="term" value="F:2 iron, 2 sulfur cluster binding"/>
    <property type="evidence" value="ECO:0007669"/>
    <property type="project" value="UniProtKB-KW"/>
</dbReference>
<evidence type="ECO:0000256" key="3">
    <source>
        <dbReference type="ARBA" id="ARBA00023004"/>
    </source>
</evidence>
<keyword evidence="7" id="KW-1185">Reference proteome</keyword>
<keyword evidence="1" id="KW-0001">2Fe-2S</keyword>
<dbReference type="KEGG" id="gai:IMCC3135_20025"/>
<evidence type="ECO:0000256" key="1">
    <source>
        <dbReference type="ARBA" id="ARBA00022714"/>
    </source>
</evidence>
<feature type="domain" description="Rieske" evidence="5">
    <location>
        <begin position="4"/>
        <end position="105"/>
    </location>
</feature>
<protein>
    <recommendedName>
        <fullName evidence="5">Rieske domain-containing protein</fullName>
    </recommendedName>
</protein>
<sequence>MPGTALCPFVDIPDGGSLCIVHDGFPIVLARKGRSVKAYVNACPHQYLPLNHRGEKLLSADGSILRCSNHGAGFSVINGEGVEGLGIGACLDAVPIIISADNQIVVAEVLGELAAVR</sequence>
<evidence type="ECO:0000313" key="6">
    <source>
        <dbReference type="EMBL" id="ASJ74083.1"/>
    </source>
</evidence>
<dbReference type="AlphaFoldDB" id="A0A2Z2NRT4"/>
<proteinExistence type="predicted"/>